<sequence length="73" mass="8107">MNSYFESKCFSAVLFNRTKLNLVITAPNLGSSSLEKIISVQLTSDFAFLNVLEKLRRYGGNASFAIQSNIIKS</sequence>
<name>A0A3M7PT70_BRAPC</name>
<dbReference type="EMBL" id="REGN01009017">
    <property type="protein sequence ID" value="RNA02174.1"/>
    <property type="molecule type" value="Genomic_DNA"/>
</dbReference>
<dbReference type="AlphaFoldDB" id="A0A3M7PT70"/>
<proteinExistence type="predicted"/>
<evidence type="ECO:0000313" key="1">
    <source>
        <dbReference type="EMBL" id="RNA02174.1"/>
    </source>
</evidence>
<accession>A0A3M7PT70</accession>
<evidence type="ECO:0000313" key="2">
    <source>
        <dbReference type="Proteomes" id="UP000276133"/>
    </source>
</evidence>
<protein>
    <submittedName>
        <fullName evidence="1">Uncharacterized protein</fullName>
    </submittedName>
</protein>
<gene>
    <name evidence="1" type="ORF">BpHYR1_001638</name>
</gene>
<organism evidence="1 2">
    <name type="scientific">Brachionus plicatilis</name>
    <name type="common">Marine rotifer</name>
    <name type="synonym">Brachionus muelleri</name>
    <dbReference type="NCBI Taxonomy" id="10195"/>
    <lineage>
        <taxon>Eukaryota</taxon>
        <taxon>Metazoa</taxon>
        <taxon>Spiralia</taxon>
        <taxon>Gnathifera</taxon>
        <taxon>Rotifera</taxon>
        <taxon>Eurotatoria</taxon>
        <taxon>Monogononta</taxon>
        <taxon>Pseudotrocha</taxon>
        <taxon>Ploima</taxon>
        <taxon>Brachionidae</taxon>
        <taxon>Brachionus</taxon>
    </lineage>
</organism>
<keyword evidence="2" id="KW-1185">Reference proteome</keyword>
<reference evidence="1 2" key="1">
    <citation type="journal article" date="2018" name="Sci. Rep.">
        <title>Genomic signatures of local adaptation to the degree of environmental predictability in rotifers.</title>
        <authorList>
            <person name="Franch-Gras L."/>
            <person name="Hahn C."/>
            <person name="Garcia-Roger E.M."/>
            <person name="Carmona M.J."/>
            <person name="Serra M."/>
            <person name="Gomez A."/>
        </authorList>
    </citation>
    <scope>NUCLEOTIDE SEQUENCE [LARGE SCALE GENOMIC DNA]</scope>
    <source>
        <strain evidence="1">HYR1</strain>
    </source>
</reference>
<dbReference type="Proteomes" id="UP000276133">
    <property type="component" value="Unassembled WGS sequence"/>
</dbReference>
<comment type="caution">
    <text evidence="1">The sequence shown here is derived from an EMBL/GenBank/DDBJ whole genome shotgun (WGS) entry which is preliminary data.</text>
</comment>